<organism evidence="1">
    <name type="scientific">Leptographium profanum</name>
    <dbReference type="NCBI Taxonomy" id="1356864"/>
    <lineage>
        <taxon>Eukaryota</taxon>
        <taxon>Fungi</taxon>
        <taxon>Dikarya</taxon>
        <taxon>Ascomycota</taxon>
        <taxon>Pezizomycotina</taxon>
        <taxon>Sordariomycetes</taxon>
        <taxon>Sordariomycetidae</taxon>
        <taxon>Ophiostomatales</taxon>
        <taxon>Ophiostomataceae</taxon>
        <taxon>Leptographium</taxon>
    </lineage>
</organism>
<gene>
    <name evidence="1" type="primary">MAT1-1-2</name>
</gene>
<dbReference type="InterPro" id="IPR031472">
    <property type="entry name" value="MAT1-1-2/MatA-2/Smr1"/>
</dbReference>
<sequence length="282" mass="31924">MAKLKAASKAYSDFKKGKDSNDLSKLLRCMIDSNANISRYLSRAIHVNQKLLSGAAIIRAKIRALQVSGNLPGAEHLSKYMTDHLDIYLQNVSTLDHQNEKMNSLSHISAPGADYGLKPFDDIMLDYDCRVLVWNEEDLGFELADDMHPCRKVPGSAWGKMIYDRSTPGSFFSKEPQNTVEWSHVAPTKRLLEDTFDAFTRALPQQRTLSEHIEIQRKNRSLAADTGLFYPVHDVANIEREVVDYDVEKLVNEPFFLTASIISITGWRWKASIAEFVVSEDI</sequence>
<reference evidence="1" key="1">
    <citation type="journal article" date="2013" name="Fungal Biol.">
        <title>Characterization of the mating-type genes in Leptographium procerum and Leptographium profanum.</title>
        <authorList>
            <person name="Duong T.A."/>
            <person name="de Beer Z.W."/>
            <person name="Wingfield B.D."/>
            <person name="Wingfield M.J."/>
        </authorList>
    </citation>
    <scope>NUCLEOTIDE SEQUENCE</scope>
    <source>
        <strain evidence="1">CMW 10555</strain>
    </source>
</reference>
<protein>
    <submittedName>
        <fullName evidence="1">MAT1-1-2</fullName>
    </submittedName>
</protein>
<evidence type="ECO:0000313" key="1">
    <source>
        <dbReference type="EMBL" id="AGS32065.1"/>
    </source>
</evidence>
<proteinExistence type="predicted"/>
<name>S5SP10_9PEZI</name>
<dbReference type="AlphaFoldDB" id="S5SP10"/>
<accession>S5SP10</accession>
<dbReference type="EMBL" id="KC883458">
    <property type="protein sequence ID" value="AGS32065.1"/>
    <property type="molecule type" value="Genomic_DNA"/>
</dbReference>
<dbReference type="Pfam" id="PF17043">
    <property type="entry name" value="MAT1-1-2"/>
    <property type="match status" value="1"/>
</dbReference>